<feature type="transmembrane region" description="Helical" evidence="9">
    <location>
        <begin position="410"/>
        <end position="430"/>
    </location>
</feature>
<dbReference type="GO" id="GO:0015851">
    <property type="term" value="P:nucleobase transport"/>
    <property type="evidence" value="ECO:0007669"/>
    <property type="project" value="UniProtKB-ARBA"/>
</dbReference>
<name>A0A507QS53_MONPU</name>
<comment type="subcellular location">
    <subcellularLocation>
        <location evidence="1">Membrane</location>
        <topology evidence="1">Multi-pass membrane protein</topology>
    </subcellularLocation>
</comment>
<reference evidence="10 11" key="1">
    <citation type="submission" date="2019-06" db="EMBL/GenBank/DDBJ databases">
        <title>Wine fermentation using esterase from Monascus purpureus.</title>
        <authorList>
            <person name="Geng C."/>
            <person name="Zhang Y."/>
        </authorList>
    </citation>
    <scope>NUCLEOTIDE SEQUENCE [LARGE SCALE GENOMIC DNA]</scope>
    <source>
        <strain evidence="10">HQ1</strain>
    </source>
</reference>
<feature type="transmembrane region" description="Helical" evidence="9">
    <location>
        <begin position="116"/>
        <end position="139"/>
    </location>
</feature>
<dbReference type="Proteomes" id="UP000319663">
    <property type="component" value="Unassembled WGS sequence"/>
</dbReference>
<feature type="transmembrane region" description="Helical" evidence="9">
    <location>
        <begin position="261"/>
        <end position="283"/>
    </location>
</feature>
<feature type="transmembrane region" description="Helical" evidence="9">
    <location>
        <begin position="295"/>
        <end position="319"/>
    </location>
</feature>
<dbReference type="GO" id="GO:0022857">
    <property type="term" value="F:transmembrane transporter activity"/>
    <property type="evidence" value="ECO:0007669"/>
    <property type="project" value="InterPro"/>
</dbReference>
<dbReference type="STRING" id="5098.A0A507QS53"/>
<dbReference type="Pfam" id="PF02133">
    <property type="entry name" value="Transp_cyt_pur"/>
    <property type="match status" value="1"/>
</dbReference>
<evidence type="ECO:0000256" key="7">
    <source>
        <dbReference type="ARBA" id="ARBA00023136"/>
    </source>
</evidence>
<keyword evidence="7 8" id="KW-0472">Membrane</keyword>
<dbReference type="InterPro" id="IPR026030">
    <property type="entry name" value="Pur-cyt_permease_Fcy2/21/22"/>
</dbReference>
<accession>A0A507QS53</accession>
<evidence type="ECO:0000256" key="2">
    <source>
        <dbReference type="ARBA" id="ARBA00008974"/>
    </source>
</evidence>
<proteinExistence type="inferred from homology"/>
<dbReference type="PANTHER" id="PTHR31806:SF8">
    <property type="entry name" value="TRANSPORTER, PUTATIVE (AFU_ORTHOLOGUE AFUA_2G03000)-RELATED"/>
    <property type="match status" value="1"/>
</dbReference>
<evidence type="ECO:0000256" key="1">
    <source>
        <dbReference type="ARBA" id="ARBA00004141"/>
    </source>
</evidence>
<evidence type="ECO:0000256" key="6">
    <source>
        <dbReference type="ARBA" id="ARBA00022989"/>
    </source>
</evidence>
<feature type="transmembrane region" description="Helical" evidence="9">
    <location>
        <begin position="189"/>
        <end position="210"/>
    </location>
</feature>
<sequence>MSDAGPTVGTAPEKGIDRSLYASATMIDPEAQEGNTDGTVWSDNVLYRWVQRFEKLAGAEARGIERVPESLRSHKVALADYVQMAIIWFSANLTANNVLLGLLGPLVFDLGLNDCLLLGTFGGLVGAAACGYISTFGPLSGNRTLVVARYTMGWWPSRICVLLNIVIMLGYGLVDTLIAGQILSAVNGQGLTVIVGVIIAAIISLVICLFGMKLFHQYERYAFIPQLLVLFILIGVAGPKFDTSTVSTGNGPTRSADQMSFFFLCMSGPLAWTPASADFYVYFPPTASRWKVFMSSTLGNGLSTIITLLLGSGVASGVAGNPSWGAAYGVSEGALLTEVFAPLGTFGHFCAVVIALGMIANNVPGTYSASLSFQLLGRWFQAIPRFFWTIVGVIIYTVCACAGRDKLFSIFQNFLALMGYWTAMWVTLTLEEEFIFRKGLAGYDWKAWNQAKKLPIGIAAFTAFCIGWVGAVLGMFQTYFTGPLAATVGDGIDLGIPVSISWAALSYPPLRWLELRFLGR</sequence>
<evidence type="ECO:0000256" key="3">
    <source>
        <dbReference type="ARBA" id="ARBA00022448"/>
    </source>
</evidence>
<feature type="transmembrane region" description="Helical" evidence="9">
    <location>
        <begin position="456"/>
        <end position="480"/>
    </location>
</feature>
<organism evidence="10 11">
    <name type="scientific">Monascus purpureus</name>
    <name type="common">Red mold</name>
    <name type="synonym">Monascus anka</name>
    <dbReference type="NCBI Taxonomy" id="5098"/>
    <lineage>
        <taxon>Eukaryota</taxon>
        <taxon>Fungi</taxon>
        <taxon>Dikarya</taxon>
        <taxon>Ascomycota</taxon>
        <taxon>Pezizomycotina</taxon>
        <taxon>Eurotiomycetes</taxon>
        <taxon>Eurotiomycetidae</taxon>
        <taxon>Eurotiales</taxon>
        <taxon>Aspergillaceae</taxon>
        <taxon>Monascus</taxon>
    </lineage>
</organism>
<evidence type="ECO:0000256" key="8">
    <source>
        <dbReference type="PIRNR" id="PIRNR002744"/>
    </source>
</evidence>
<keyword evidence="3 8" id="KW-0813">Transport</keyword>
<dbReference type="PIRSF" id="PIRSF002744">
    <property type="entry name" value="Pur-cyt_permease"/>
    <property type="match status" value="1"/>
</dbReference>
<feature type="transmembrane region" description="Helical" evidence="9">
    <location>
        <begin position="379"/>
        <end position="398"/>
    </location>
</feature>
<dbReference type="GO" id="GO:0005886">
    <property type="term" value="C:plasma membrane"/>
    <property type="evidence" value="ECO:0007669"/>
    <property type="project" value="TreeGrafter"/>
</dbReference>
<dbReference type="OrthoDB" id="5428495at2759"/>
<keyword evidence="11" id="KW-1185">Reference proteome</keyword>
<gene>
    <name evidence="10" type="ORF">MPDQ_007539</name>
</gene>
<evidence type="ECO:0000256" key="4">
    <source>
        <dbReference type="ARBA" id="ARBA00022553"/>
    </source>
</evidence>
<feature type="transmembrane region" description="Helical" evidence="9">
    <location>
        <begin position="339"/>
        <end position="359"/>
    </location>
</feature>
<dbReference type="EMBL" id="VIFY01000080">
    <property type="protein sequence ID" value="TQB71500.1"/>
    <property type="molecule type" value="Genomic_DNA"/>
</dbReference>
<evidence type="ECO:0000256" key="5">
    <source>
        <dbReference type="ARBA" id="ARBA00022692"/>
    </source>
</evidence>
<dbReference type="FunFam" id="1.10.4160.10:FF:000002">
    <property type="entry name" value="Purine-cytosine permease fcyB"/>
    <property type="match status" value="1"/>
</dbReference>
<protein>
    <recommendedName>
        <fullName evidence="12">Purine-cytosine permease</fullName>
    </recommendedName>
</protein>
<feature type="transmembrane region" description="Helical" evidence="9">
    <location>
        <begin position="81"/>
        <end position="104"/>
    </location>
</feature>
<feature type="transmembrane region" description="Helical" evidence="9">
    <location>
        <begin position="159"/>
        <end position="183"/>
    </location>
</feature>
<evidence type="ECO:0000313" key="11">
    <source>
        <dbReference type="Proteomes" id="UP000319663"/>
    </source>
</evidence>
<evidence type="ECO:0000313" key="10">
    <source>
        <dbReference type="EMBL" id="TQB71500.1"/>
    </source>
</evidence>
<keyword evidence="4" id="KW-0597">Phosphoprotein</keyword>
<dbReference type="AlphaFoldDB" id="A0A507QS53"/>
<evidence type="ECO:0000256" key="9">
    <source>
        <dbReference type="SAM" id="Phobius"/>
    </source>
</evidence>
<dbReference type="PANTHER" id="PTHR31806">
    <property type="entry name" value="PURINE-CYTOSINE PERMEASE FCY2-RELATED"/>
    <property type="match status" value="1"/>
</dbReference>
<evidence type="ECO:0008006" key="12">
    <source>
        <dbReference type="Google" id="ProtNLM"/>
    </source>
</evidence>
<comment type="similarity">
    <text evidence="2 8">Belongs to the purine-cytosine permease (2.A.39) family.</text>
</comment>
<keyword evidence="5 9" id="KW-0812">Transmembrane</keyword>
<keyword evidence="6 9" id="KW-1133">Transmembrane helix</keyword>
<dbReference type="InterPro" id="IPR001248">
    <property type="entry name" value="Pur-cyt_permease"/>
</dbReference>
<dbReference type="GO" id="GO:0000329">
    <property type="term" value="C:fungal-type vacuole membrane"/>
    <property type="evidence" value="ECO:0007669"/>
    <property type="project" value="TreeGrafter"/>
</dbReference>
<comment type="caution">
    <text evidence="10">The sequence shown here is derived from an EMBL/GenBank/DDBJ whole genome shotgun (WGS) entry which is preliminary data.</text>
</comment>
<dbReference type="Gene3D" id="1.10.4160.10">
    <property type="entry name" value="Hydantoin permease"/>
    <property type="match status" value="1"/>
</dbReference>
<feature type="transmembrane region" description="Helical" evidence="9">
    <location>
        <begin position="222"/>
        <end position="241"/>
    </location>
</feature>